<protein>
    <submittedName>
        <fullName evidence="1">Uncharacterized protein</fullName>
    </submittedName>
</protein>
<dbReference type="AlphaFoldDB" id="A0A396HMN9"/>
<gene>
    <name evidence="1" type="ORF">MtrunA17_Chr6g0482451</name>
</gene>
<comment type="caution">
    <text evidence="1">The sequence shown here is derived from an EMBL/GenBank/DDBJ whole genome shotgun (WGS) entry which is preliminary data.</text>
</comment>
<proteinExistence type="predicted"/>
<accession>A0A396HMN9</accession>
<dbReference type="EMBL" id="PSQE01000006">
    <property type="protein sequence ID" value="RHN52615.1"/>
    <property type="molecule type" value="Genomic_DNA"/>
</dbReference>
<organism evidence="1">
    <name type="scientific">Medicago truncatula</name>
    <name type="common">Barrel medic</name>
    <name type="synonym">Medicago tribuloides</name>
    <dbReference type="NCBI Taxonomy" id="3880"/>
    <lineage>
        <taxon>Eukaryota</taxon>
        <taxon>Viridiplantae</taxon>
        <taxon>Streptophyta</taxon>
        <taxon>Embryophyta</taxon>
        <taxon>Tracheophyta</taxon>
        <taxon>Spermatophyta</taxon>
        <taxon>Magnoliopsida</taxon>
        <taxon>eudicotyledons</taxon>
        <taxon>Gunneridae</taxon>
        <taxon>Pentapetalae</taxon>
        <taxon>rosids</taxon>
        <taxon>fabids</taxon>
        <taxon>Fabales</taxon>
        <taxon>Fabaceae</taxon>
        <taxon>Papilionoideae</taxon>
        <taxon>50 kb inversion clade</taxon>
        <taxon>NPAAA clade</taxon>
        <taxon>Hologalegina</taxon>
        <taxon>IRL clade</taxon>
        <taxon>Trifolieae</taxon>
        <taxon>Medicago</taxon>
    </lineage>
</organism>
<dbReference type="Gramene" id="rna37309">
    <property type="protein sequence ID" value="RHN52615.1"/>
    <property type="gene ID" value="gene37309"/>
</dbReference>
<evidence type="ECO:0000313" key="1">
    <source>
        <dbReference type="EMBL" id="RHN52615.1"/>
    </source>
</evidence>
<reference evidence="1" key="1">
    <citation type="journal article" date="2018" name="Nat. Plants">
        <title>Whole-genome landscape of Medicago truncatula symbiotic genes.</title>
        <authorList>
            <person name="Pecrix Y."/>
            <person name="Gamas P."/>
            <person name="Carrere S."/>
        </authorList>
    </citation>
    <scope>NUCLEOTIDE SEQUENCE</scope>
    <source>
        <tissue evidence="1">Leaves</tissue>
    </source>
</reference>
<dbReference type="Proteomes" id="UP000265566">
    <property type="component" value="Chromosome 6"/>
</dbReference>
<name>A0A396HMN9_MEDTR</name>
<sequence length="67" mass="7796">MTAFFVEIISFQNLEQVGPVEGVMSWFKKCQRRKTLLIEDCCLLSKRRCEVEAATLFFFECPGFPQV</sequence>